<evidence type="ECO:0000313" key="2">
    <source>
        <dbReference type="EMBL" id="RIA97538.1"/>
    </source>
</evidence>
<dbReference type="Pfam" id="PF07534">
    <property type="entry name" value="TLD"/>
    <property type="match status" value="1"/>
</dbReference>
<comment type="caution">
    <text evidence="2">The sequence shown here is derived from an EMBL/GenBank/DDBJ whole genome shotgun (WGS) entry which is preliminary data.</text>
</comment>
<dbReference type="PROSITE" id="PS50097">
    <property type="entry name" value="BTB"/>
    <property type="match status" value="1"/>
</dbReference>
<dbReference type="OrthoDB" id="2318115at2759"/>
<feature type="domain" description="BTB" evidence="1">
    <location>
        <begin position="23"/>
        <end position="94"/>
    </location>
</feature>
<dbReference type="CDD" id="cd18186">
    <property type="entry name" value="BTB_POZ_ZBTB_KLHL-like"/>
    <property type="match status" value="1"/>
</dbReference>
<protein>
    <recommendedName>
        <fullName evidence="1">BTB domain-containing protein</fullName>
    </recommendedName>
</protein>
<dbReference type="PANTHER" id="PTHR24410:SF23">
    <property type="entry name" value="BTB DOMAIN-CONTAINING PROTEIN-RELATED"/>
    <property type="match status" value="1"/>
</dbReference>
<dbReference type="AlphaFoldDB" id="A0A397THP8"/>
<dbReference type="Gene3D" id="1.25.40.420">
    <property type="match status" value="1"/>
</dbReference>
<dbReference type="EMBL" id="QKYT01000028">
    <property type="protein sequence ID" value="RIA97538.1"/>
    <property type="molecule type" value="Genomic_DNA"/>
</dbReference>
<proteinExistence type="predicted"/>
<dbReference type="PANTHER" id="PTHR24410">
    <property type="entry name" value="HL07962P-RELATED"/>
    <property type="match status" value="1"/>
</dbReference>
<organism evidence="2 3">
    <name type="scientific">Glomus cerebriforme</name>
    <dbReference type="NCBI Taxonomy" id="658196"/>
    <lineage>
        <taxon>Eukaryota</taxon>
        <taxon>Fungi</taxon>
        <taxon>Fungi incertae sedis</taxon>
        <taxon>Mucoromycota</taxon>
        <taxon>Glomeromycotina</taxon>
        <taxon>Glomeromycetes</taxon>
        <taxon>Glomerales</taxon>
        <taxon>Glomeraceae</taxon>
        <taxon>Glomus</taxon>
    </lineage>
</organism>
<dbReference type="InterPro" id="IPR006571">
    <property type="entry name" value="TLDc_dom"/>
</dbReference>
<dbReference type="Pfam" id="PF00651">
    <property type="entry name" value="BTB"/>
    <property type="match status" value="1"/>
</dbReference>
<gene>
    <name evidence="2" type="ORF">C1645_813953</name>
</gene>
<name>A0A397THP8_9GLOM</name>
<dbReference type="InterPro" id="IPR011333">
    <property type="entry name" value="SKP1/BTB/POZ_sf"/>
</dbReference>
<evidence type="ECO:0000313" key="3">
    <source>
        <dbReference type="Proteomes" id="UP000265703"/>
    </source>
</evidence>
<dbReference type="InterPro" id="IPR051481">
    <property type="entry name" value="BTB-POZ/Galectin-3-binding"/>
</dbReference>
<accession>A0A397THP8</accession>
<dbReference type="SUPFAM" id="SSF54695">
    <property type="entry name" value="POZ domain"/>
    <property type="match status" value="1"/>
</dbReference>
<evidence type="ECO:0000259" key="1">
    <source>
        <dbReference type="PROSITE" id="PS50097"/>
    </source>
</evidence>
<sequence length="466" mass="54544">MTREFWPSVINDYERLLESEEGQDTIIYVGENQHAIRAHSLILRIRSQYFQTAFSRRWAERRNGMLVLRKPNIELQIFKIILKFIYCGNVELTNLQGPEILRLIMGSEELNVQPLSSYAKKFMNEKKLKFLEINPIEIIKIIHENSLFTDLWDDYLEIICNTPEILFSSEEFPSLDESLLMILLKCKAYKIDESKIWESVLKWGLSKHSSFSGQEITDLSKEQLKMLKLTLEDIIPLIKFEYFDSTDVYQKVLPYKKLLSKELVNELLKKFLDRSSCMRCCHRTRYHKLGASNIITPQHYNVFANWIDKESDYKLHNNPYTFKLLFSHNIDDDKMNLPIFHSLCSRIKTTLIVAKIKNSDKVIGGYNPIGFNSQNSYRSTRNSFIFFFKDKDDIKTGKCGYVSRPEKAIYCNEDLEPAFGMGPDLLCKENGTWTSNPSSYPSIGIPRSFEISHYEVFHIIKNETND</sequence>
<dbReference type="Gene3D" id="3.30.710.10">
    <property type="entry name" value="Potassium Channel Kv1.1, Chain A"/>
    <property type="match status" value="1"/>
</dbReference>
<dbReference type="Proteomes" id="UP000265703">
    <property type="component" value="Unassembled WGS sequence"/>
</dbReference>
<dbReference type="SMART" id="SM00225">
    <property type="entry name" value="BTB"/>
    <property type="match status" value="1"/>
</dbReference>
<keyword evidence="3" id="KW-1185">Reference proteome</keyword>
<dbReference type="InterPro" id="IPR000210">
    <property type="entry name" value="BTB/POZ_dom"/>
</dbReference>
<reference evidence="2 3" key="1">
    <citation type="submission" date="2018-06" db="EMBL/GenBank/DDBJ databases">
        <title>Comparative genomics reveals the genomic features of Rhizophagus irregularis, R. cerebriforme, R. diaphanum and Gigaspora rosea, and their symbiotic lifestyle signature.</title>
        <authorList>
            <person name="Morin E."/>
            <person name="San Clemente H."/>
            <person name="Chen E.C.H."/>
            <person name="De La Providencia I."/>
            <person name="Hainaut M."/>
            <person name="Kuo A."/>
            <person name="Kohler A."/>
            <person name="Murat C."/>
            <person name="Tang N."/>
            <person name="Roy S."/>
            <person name="Loubradou J."/>
            <person name="Henrissat B."/>
            <person name="Grigoriev I.V."/>
            <person name="Corradi N."/>
            <person name="Roux C."/>
            <person name="Martin F.M."/>
        </authorList>
    </citation>
    <scope>NUCLEOTIDE SEQUENCE [LARGE SCALE GENOMIC DNA]</scope>
    <source>
        <strain evidence="2 3">DAOM 227022</strain>
    </source>
</reference>